<reference evidence="1" key="1">
    <citation type="submission" date="2000-12" db="EMBL/GenBank/DDBJ databases">
        <title>Oryza sativa nipponbare(GA3) genomic DNA, chromosome 6, BAC clone:OSJNBa0035I03.</title>
        <authorList>
            <person name="Sasaki T."/>
            <person name="Matsumoto T."/>
            <person name="Yamamoto K."/>
        </authorList>
    </citation>
    <scope>NUCLEOTIDE SEQUENCE</scope>
</reference>
<dbReference type="EMBL" id="AP003019">
    <property type="protein sequence ID" value="BAC22256.1"/>
    <property type="molecule type" value="Genomic_DNA"/>
</dbReference>
<dbReference type="EMBL" id="AP007257">
    <property type="protein sequence ID" value="BAD72565.1"/>
    <property type="molecule type" value="Genomic_DNA"/>
</dbReference>
<accession>Q8H5Z7</accession>
<evidence type="ECO:0000313" key="2">
    <source>
        <dbReference type="EMBL" id="BAD72565.1"/>
    </source>
</evidence>
<dbReference type="Proteomes" id="UP000000763">
    <property type="component" value="Chromosome 6"/>
</dbReference>
<reference evidence="3" key="3">
    <citation type="journal article" date="2005" name="Nature">
        <title>The map-based sequence of the rice genome.</title>
        <authorList>
            <consortium name="International rice genome sequencing project (IRGSP)"/>
            <person name="Matsumoto T."/>
            <person name="Wu J."/>
            <person name="Kanamori H."/>
            <person name="Katayose Y."/>
            <person name="Fujisawa M."/>
            <person name="Namiki N."/>
            <person name="Mizuno H."/>
            <person name="Yamamoto K."/>
            <person name="Antonio B.A."/>
            <person name="Baba T."/>
            <person name="Sakata K."/>
            <person name="Nagamura Y."/>
            <person name="Aoki H."/>
            <person name="Arikawa K."/>
            <person name="Arita K."/>
            <person name="Bito T."/>
            <person name="Chiden Y."/>
            <person name="Fujitsuka N."/>
            <person name="Fukunaka R."/>
            <person name="Hamada M."/>
            <person name="Harada C."/>
            <person name="Hayashi A."/>
            <person name="Hijishita S."/>
            <person name="Honda M."/>
            <person name="Hosokawa S."/>
            <person name="Ichikawa Y."/>
            <person name="Idonuma A."/>
            <person name="Iijima M."/>
            <person name="Ikeda M."/>
            <person name="Ikeno M."/>
            <person name="Ito K."/>
            <person name="Ito S."/>
            <person name="Ito T."/>
            <person name="Ito Y."/>
            <person name="Ito Y."/>
            <person name="Iwabuchi A."/>
            <person name="Kamiya K."/>
            <person name="Karasawa W."/>
            <person name="Kurita K."/>
            <person name="Katagiri S."/>
            <person name="Kikuta A."/>
            <person name="Kobayashi H."/>
            <person name="Kobayashi N."/>
            <person name="Machita K."/>
            <person name="Maehara T."/>
            <person name="Masukawa M."/>
            <person name="Mizubayashi T."/>
            <person name="Mukai Y."/>
            <person name="Nagasaki H."/>
            <person name="Nagata Y."/>
            <person name="Naito S."/>
            <person name="Nakashima M."/>
            <person name="Nakama Y."/>
            <person name="Nakamichi Y."/>
            <person name="Nakamura M."/>
            <person name="Meguro A."/>
            <person name="Negishi M."/>
            <person name="Ohta I."/>
            <person name="Ohta T."/>
            <person name="Okamoto M."/>
            <person name="Ono N."/>
            <person name="Saji S."/>
            <person name="Sakaguchi M."/>
            <person name="Sakai K."/>
            <person name="Shibata M."/>
            <person name="Shimokawa T."/>
            <person name="Song J."/>
            <person name="Takazaki Y."/>
            <person name="Terasawa K."/>
            <person name="Tsugane M."/>
            <person name="Tsuji K."/>
            <person name="Ueda S."/>
            <person name="Waki K."/>
            <person name="Yamagata H."/>
            <person name="Yamamoto M."/>
            <person name="Yamamoto S."/>
            <person name="Yamane H."/>
            <person name="Yoshiki S."/>
            <person name="Yoshihara R."/>
            <person name="Yukawa K."/>
            <person name="Zhong H."/>
            <person name="Yano M."/>
            <person name="Yuan Q."/>
            <person name="Ouyang S."/>
            <person name="Liu J."/>
            <person name="Jones K.M."/>
            <person name="Gansberger K."/>
            <person name="Moffat K."/>
            <person name="Hill J."/>
            <person name="Bera J."/>
            <person name="Fadrosh D."/>
            <person name="Jin S."/>
            <person name="Johri S."/>
            <person name="Kim M."/>
            <person name="Overton L."/>
            <person name="Reardon M."/>
            <person name="Tsitrin T."/>
            <person name="Vuong H."/>
            <person name="Weaver B."/>
            <person name="Ciecko A."/>
            <person name="Tallon L."/>
            <person name="Jackson J."/>
            <person name="Pai G."/>
            <person name="Aken S.V."/>
            <person name="Utterback T."/>
            <person name="Reidmuller S."/>
            <person name="Feldblyum T."/>
            <person name="Hsiao J."/>
            <person name="Zismann V."/>
            <person name="Iobst S."/>
            <person name="de Vazeille A.R."/>
            <person name="Buell C.R."/>
            <person name="Ying K."/>
            <person name="Li Y."/>
            <person name="Lu T."/>
            <person name="Huang Y."/>
            <person name="Zhao Q."/>
            <person name="Feng Q."/>
            <person name="Zhang L."/>
            <person name="Zhu J."/>
            <person name="Weng Q."/>
            <person name="Mu J."/>
            <person name="Lu Y."/>
            <person name="Fan D."/>
            <person name="Liu Y."/>
            <person name="Guan J."/>
            <person name="Zhang Y."/>
            <person name="Yu S."/>
            <person name="Liu X."/>
            <person name="Zhang Y."/>
            <person name="Hong G."/>
            <person name="Han B."/>
            <person name="Choisne N."/>
            <person name="Demange N."/>
            <person name="Orjeda G."/>
            <person name="Samain S."/>
            <person name="Cattolico L."/>
            <person name="Pelletier E."/>
            <person name="Couloux A."/>
            <person name="Segurens B."/>
            <person name="Wincker P."/>
            <person name="D'Hont A."/>
            <person name="Scarpelli C."/>
            <person name="Weissenbach J."/>
            <person name="Salanoubat M."/>
            <person name="Quetier F."/>
            <person name="Yu Y."/>
            <person name="Kim H.R."/>
            <person name="Rambo T."/>
            <person name="Currie J."/>
            <person name="Collura K."/>
            <person name="Luo M."/>
            <person name="Yang T."/>
            <person name="Ammiraju J.S.S."/>
            <person name="Engler F."/>
            <person name="Soderlund C."/>
            <person name="Wing R.A."/>
            <person name="Palmer L.E."/>
            <person name="de la Bastide M."/>
            <person name="Spiegel L."/>
            <person name="Nascimento L."/>
            <person name="Zutavern T."/>
            <person name="O'Shaughnessy A."/>
            <person name="Dike S."/>
            <person name="Dedhia N."/>
            <person name="Preston R."/>
            <person name="Balija V."/>
            <person name="McCombie W.R."/>
            <person name="Chow T."/>
            <person name="Chen H."/>
            <person name="Chung M."/>
            <person name="Chen C."/>
            <person name="Shaw J."/>
            <person name="Wu H."/>
            <person name="Hsiao K."/>
            <person name="Chao Y."/>
            <person name="Chu M."/>
            <person name="Cheng C."/>
            <person name="Hour A."/>
            <person name="Lee P."/>
            <person name="Lin S."/>
            <person name="Lin Y."/>
            <person name="Liou J."/>
            <person name="Liu S."/>
            <person name="Hsing Y."/>
            <person name="Raghuvanshi S."/>
            <person name="Mohanty A."/>
            <person name="Bharti A.K."/>
            <person name="Gaur A."/>
            <person name="Gupta V."/>
            <person name="Kumar D."/>
            <person name="Ravi V."/>
            <person name="Vij S."/>
            <person name="Kapur A."/>
            <person name="Khurana P."/>
            <person name="Khurana P."/>
            <person name="Khurana J.P."/>
            <person name="Tyagi A.K."/>
            <person name="Gaikwad K."/>
            <person name="Singh A."/>
            <person name="Dalal V."/>
            <person name="Srivastava S."/>
            <person name="Dixit A."/>
            <person name="Pal A.K."/>
            <person name="Ghazi I.A."/>
            <person name="Yadav M."/>
            <person name="Pandit A."/>
            <person name="Bhargava A."/>
            <person name="Sureshbabu K."/>
            <person name="Batra K."/>
            <person name="Sharma T.R."/>
            <person name="Mohapatra T."/>
            <person name="Singh N.K."/>
            <person name="Messing J."/>
            <person name="Nelson A.B."/>
            <person name="Fuks G."/>
            <person name="Kavchok S."/>
            <person name="Keizer G."/>
            <person name="Linton E."/>
            <person name="Llaca V."/>
            <person name="Song R."/>
            <person name="Tanyolac B."/>
            <person name="Young S."/>
            <person name="Ho-Il K."/>
            <person name="Hahn J.H."/>
            <person name="Sangsakoo G."/>
            <person name="Vanavichit A."/>
            <person name="de Mattos Luiz.A.T."/>
            <person name="Zimmer P.D."/>
            <person name="Malone G."/>
            <person name="Dellagostin O."/>
            <person name="de Oliveira A.C."/>
            <person name="Bevan M."/>
            <person name="Bancroft I."/>
            <person name="Minx P."/>
            <person name="Cordum H."/>
            <person name="Wilson R."/>
            <person name="Cheng Z."/>
            <person name="Jin W."/>
            <person name="Jiang J."/>
            <person name="Leong S.A."/>
            <person name="Iwama H."/>
            <person name="Gojobori T."/>
            <person name="Itoh T."/>
            <person name="Niimura Y."/>
            <person name="Fujii Y."/>
            <person name="Habara T."/>
            <person name="Sakai H."/>
            <person name="Sato Y."/>
            <person name="Wilson G."/>
            <person name="Kumar K."/>
            <person name="McCouch S."/>
            <person name="Juretic N."/>
            <person name="Hoen D."/>
            <person name="Wright S."/>
            <person name="Bruskiewich R."/>
            <person name="Bureau T."/>
            <person name="Miyao A."/>
            <person name="Hirochika H."/>
            <person name="Nishikawa T."/>
            <person name="Kadowaki K."/>
            <person name="Sugiura M."/>
            <person name="Burr B."/>
            <person name="Sasaki T."/>
        </authorList>
    </citation>
    <scope>NUCLEOTIDE SEQUENCE [LARGE SCALE GENOMIC DNA]</scope>
    <source>
        <strain evidence="3">cv. Nipponbare</strain>
    </source>
</reference>
<protein>
    <submittedName>
        <fullName evidence="1">Uncharacterized protein</fullName>
    </submittedName>
</protein>
<evidence type="ECO:0000313" key="1">
    <source>
        <dbReference type="EMBL" id="BAC22256.1"/>
    </source>
</evidence>
<name>Q8H5Z7_ORYSJ</name>
<organism evidence="1 3">
    <name type="scientific">Oryza sativa subsp. japonica</name>
    <name type="common">Rice</name>
    <dbReference type="NCBI Taxonomy" id="39947"/>
    <lineage>
        <taxon>Eukaryota</taxon>
        <taxon>Viridiplantae</taxon>
        <taxon>Streptophyta</taxon>
        <taxon>Embryophyta</taxon>
        <taxon>Tracheophyta</taxon>
        <taxon>Spermatophyta</taxon>
        <taxon>Magnoliopsida</taxon>
        <taxon>Liliopsida</taxon>
        <taxon>Poales</taxon>
        <taxon>Poaceae</taxon>
        <taxon>BOP clade</taxon>
        <taxon>Oryzoideae</taxon>
        <taxon>Oryzeae</taxon>
        <taxon>Oryzinae</taxon>
        <taxon>Oryza</taxon>
        <taxon>Oryza sativa</taxon>
    </lineage>
</organism>
<reference evidence="3" key="4">
    <citation type="journal article" date="2008" name="Nucleic Acids Res.">
        <title>The rice annotation project database (RAP-DB): 2008 update.</title>
        <authorList>
            <consortium name="The rice annotation project (RAP)"/>
        </authorList>
    </citation>
    <scope>GENOME REANNOTATION</scope>
    <source>
        <strain evidence="3">cv. Nipponbare</strain>
    </source>
</reference>
<proteinExistence type="predicted"/>
<sequence length="122" mass="13531">MARRDKAFGAHGRDASFGSWWKKCFGAKARAEERARVRAGESVTWRTQPDGLRLPEVAVGSSVFASRASPGHSWKLGDVVQTGKDRFARFPRLVDHDVFRRKGKETSIVVASKFPVDVSVDS</sequence>
<reference evidence="2" key="2">
    <citation type="submission" date="2004-09" db="EMBL/GenBank/DDBJ databases">
        <title>Oryza sativa nipponbare(GA3) genomic DNA, chromosome 6, BAC clone:OSJNBb0019L07.</title>
        <authorList>
            <person name="Sasaki T."/>
            <person name="Matsumoto T."/>
            <person name="Fujisawa M."/>
        </authorList>
    </citation>
    <scope>NUCLEOTIDE SEQUENCE</scope>
</reference>
<gene>
    <name evidence="1" type="ORF">OSJNBa0035I03.34</name>
    <name evidence="2" type="ORF">OSJNBb0019L07.16</name>
</gene>
<dbReference type="AlphaFoldDB" id="Q8H5Z7"/>
<evidence type="ECO:0000313" key="3">
    <source>
        <dbReference type="Proteomes" id="UP000000763"/>
    </source>
</evidence>